<dbReference type="SUPFAM" id="SSF48371">
    <property type="entry name" value="ARM repeat"/>
    <property type="match status" value="1"/>
</dbReference>
<feature type="region of interest" description="Disordered" evidence="6">
    <location>
        <begin position="663"/>
        <end position="692"/>
    </location>
</feature>
<evidence type="ECO:0000256" key="2">
    <source>
        <dbReference type="ARBA" id="ARBA00006613"/>
    </source>
</evidence>
<reference evidence="9" key="2">
    <citation type="submission" date="2015-01" db="EMBL/GenBank/DDBJ databases">
        <title>Evolutionary Origins and Diversification of the Mycorrhizal Mutualists.</title>
        <authorList>
            <consortium name="DOE Joint Genome Institute"/>
            <consortium name="Mycorrhizal Genomics Consortium"/>
            <person name="Kohler A."/>
            <person name="Kuo A."/>
            <person name="Nagy L.G."/>
            <person name="Floudas D."/>
            <person name="Copeland A."/>
            <person name="Barry K.W."/>
            <person name="Cichocki N."/>
            <person name="Veneault-Fourrey C."/>
            <person name="LaButti K."/>
            <person name="Lindquist E.A."/>
            <person name="Lipzen A."/>
            <person name="Lundell T."/>
            <person name="Morin E."/>
            <person name="Murat C."/>
            <person name="Riley R."/>
            <person name="Ohm R."/>
            <person name="Sun H."/>
            <person name="Tunlid A."/>
            <person name="Henrissat B."/>
            <person name="Grigoriev I.V."/>
            <person name="Hibbett D.S."/>
            <person name="Martin F."/>
        </authorList>
    </citation>
    <scope>NUCLEOTIDE SEQUENCE [LARGE SCALE GENOMIC DNA]</scope>
    <source>
        <strain evidence="9">MUT 4182</strain>
    </source>
</reference>
<evidence type="ECO:0000256" key="5">
    <source>
        <dbReference type="ARBA" id="ARBA00023136"/>
    </source>
</evidence>
<evidence type="ECO:0000256" key="1">
    <source>
        <dbReference type="ARBA" id="ARBA00004308"/>
    </source>
</evidence>
<feature type="region of interest" description="Disordered" evidence="6">
    <location>
        <begin position="751"/>
        <end position="827"/>
    </location>
</feature>
<dbReference type="EMBL" id="KN822943">
    <property type="protein sequence ID" value="KIO34353.1"/>
    <property type="molecule type" value="Genomic_DNA"/>
</dbReference>
<organism evidence="8 9">
    <name type="scientific">Tulasnella calospora MUT 4182</name>
    <dbReference type="NCBI Taxonomy" id="1051891"/>
    <lineage>
        <taxon>Eukaryota</taxon>
        <taxon>Fungi</taxon>
        <taxon>Dikarya</taxon>
        <taxon>Basidiomycota</taxon>
        <taxon>Agaricomycotina</taxon>
        <taxon>Agaricomycetes</taxon>
        <taxon>Cantharellales</taxon>
        <taxon>Tulasnellaceae</taxon>
        <taxon>Tulasnella</taxon>
    </lineage>
</organism>
<feature type="region of interest" description="Disordered" evidence="6">
    <location>
        <begin position="260"/>
        <end position="283"/>
    </location>
</feature>
<dbReference type="GO" id="GO:0012505">
    <property type="term" value="C:endomembrane system"/>
    <property type="evidence" value="ECO:0007669"/>
    <property type="project" value="UniProtKB-SubCell"/>
</dbReference>
<dbReference type="PANTHER" id="PTHR11134">
    <property type="entry name" value="ADAPTOR COMPLEX SUBUNIT BETA FAMILY MEMBER"/>
    <property type="match status" value="1"/>
</dbReference>
<feature type="region of interest" description="Disordered" evidence="6">
    <location>
        <begin position="706"/>
        <end position="737"/>
    </location>
</feature>
<protein>
    <recommendedName>
        <fullName evidence="7">Clathrin/coatomer adaptor adaptin-like N-terminal domain-containing protein</fullName>
    </recommendedName>
</protein>
<feature type="compositionally biased region" description="Acidic residues" evidence="6">
    <location>
        <begin position="808"/>
        <end position="821"/>
    </location>
</feature>
<feature type="compositionally biased region" description="Polar residues" evidence="6">
    <location>
        <begin position="706"/>
        <end position="730"/>
    </location>
</feature>
<dbReference type="InterPro" id="IPR002553">
    <property type="entry name" value="Clathrin/coatomer_adapt-like_N"/>
</dbReference>
<evidence type="ECO:0000313" key="9">
    <source>
        <dbReference type="Proteomes" id="UP000054248"/>
    </source>
</evidence>
<dbReference type="Pfam" id="PF01602">
    <property type="entry name" value="Adaptin_N"/>
    <property type="match status" value="1"/>
</dbReference>
<evidence type="ECO:0000256" key="4">
    <source>
        <dbReference type="ARBA" id="ARBA00022927"/>
    </source>
</evidence>
<keyword evidence="4" id="KW-0653">Protein transport</keyword>
<dbReference type="GO" id="GO:0030123">
    <property type="term" value="C:AP-3 adaptor complex"/>
    <property type="evidence" value="ECO:0007669"/>
    <property type="project" value="InterPro"/>
</dbReference>
<dbReference type="AlphaFoldDB" id="A0A0C3LJZ4"/>
<dbReference type="Gene3D" id="1.25.10.10">
    <property type="entry name" value="Leucine-rich Repeat Variant"/>
    <property type="match status" value="1"/>
</dbReference>
<dbReference type="InterPro" id="IPR016024">
    <property type="entry name" value="ARM-type_fold"/>
</dbReference>
<dbReference type="STRING" id="1051891.A0A0C3LJZ4"/>
<keyword evidence="9" id="KW-1185">Reference proteome</keyword>
<comment type="similarity">
    <text evidence="2">Belongs to the adaptor complexes large subunit family.</text>
</comment>
<comment type="subcellular location">
    <subcellularLocation>
        <location evidence="1">Endomembrane system</location>
    </subcellularLocation>
</comment>
<feature type="compositionally biased region" description="Acidic residues" evidence="6">
    <location>
        <begin position="751"/>
        <end position="768"/>
    </location>
</feature>
<dbReference type="HOGENOM" id="CLU_006320_3_2_1"/>
<dbReference type="GO" id="GO:0016192">
    <property type="term" value="P:vesicle-mediated transport"/>
    <property type="evidence" value="ECO:0007669"/>
    <property type="project" value="InterPro"/>
</dbReference>
<dbReference type="OrthoDB" id="10254310at2759"/>
<keyword evidence="5" id="KW-0472">Membrane</keyword>
<feature type="domain" description="Clathrin/coatomer adaptor adaptin-like N-terminal" evidence="7">
    <location>
        <begin position="48"/>
        <end position="590"/>
    </location>
</feature>
<dbReference type="GO" id="GO:0006886">
    <property type="term" value="P:intracellular protein transport"/>
    <property type="evidence" value="ECO:0007669"/>
    <property type="project" value="InterPro"/>
</dbReference>
<name>A0A0C3LJZ4_9AGAM</name>
<evidence type="ECO:0000313" key="8">
    <source>
        <dbReference type="EMBL" id="KIO34353.1"/>
    </source>
</evidence>
<accession>A0A0C3LJZ4</accession>
<dbReference type="InterPro" id="IPR011989">
    <property type="entry name" value="ARM-like"/>
</dbReference>
<keyword evidence="3" id="KW-0813">Transport</keyword>
<evidence type="ECO:0000256" key="3">
    <source>
        <dbReference type="ARBA" id="ARBA00022448"/>
    </source>
</evidence>
<evidence type="ECO:0000256" key="6">
    <source>
        <dbReference type="SAM" id="MobiDB-lite"/>
    </source>
</evidence>
<gene>
    <name evidence="8" type="ORF">M407DRAFT_16882</name>
</gene>
<sequence>MAFNNLAENAERLSRRIQESFQERTRDFTKSGQASYLDANDLDKTVNLSKLLDSTSEREKLDGLKRIIAMISKNRNVSAYFAQVIKNVASPNLEIRKLVYIFLLRYANVEPDLALLSINTFQKDLADSNPLIRAMALRVLSGIPVASIASIVAAAIRKCAADSSPYVRKSAALAIPKCYNLDTTHLPLLMQTLSTLLKDRSPLSIGSVAIAFNAICPDRLELLHPHYRRLCKMVADADEWGQVQLLELLTRYARKMLSRPPDVSAPEELDEANPGQASHEDHELDPDLELLLTSASPLLQSRNPAVVMAVSRTIYSLAPVKERRKFVLPLMRLLHSSKEVERVTLENLRVVAQASPEMLRPHISRLYIRSSDITQVKQVKMRILAALITPDNAQDLLREFKDYVVDTDDKLVSDAVWAIGQCALKAPDVSSSCLSALTMLIRSSNDVAVAAAVLALKSLHQCRTSLTGSLNVVASLASHFDNISHPEARACILWMVGQYARSSGQGTTPMPANLQAIEPWVPDILRKAVKSFKSDPSAVKLQALTLAAKVFVLAPSHEQSCMLARYAFSLARYDLDYDVRDRARFLSSLLAGVNGGVSSGLGSDEQEVDMQEGVILRTPQVIHVLFEGKVAPSDEGRWRSGVLDLGTASLITGVAMQDDYLRQLPDWPDEGTDSSLRDTQDDTPAPFYSQPSLKLQGFGAESIGNFSRPGSTLTTPVVLTPGDSSPSSSVPKPGLAKPHYMDLDKFFASDEEVASEDEEEVTEEELEAEPQTKSTNVATTVAPHPVSVASGGHTSTEGHDAPQPTRESDDEYTDEESDEEDAFLRRG</sequence>
<reference evidence="8 9" key="1">
    <citation type="submission" date="2014-04" db="EMBL/GenBank/DDBJ databases">
        <authorList>
            <consortium name="DOE Joint Genome Institute"/>
            <person name="Kuo A."/>
            <person name="Girlanda M."/>
            <person name="Perotto S."/>
            <person name="Kohler A."/>
            <person name="Nagy L.G."/>
            <person name="Floudas D."/>
            <person name="Copeland A."/>
            <person name="Barry K.W."/>
            <person name="Cichocki N."/>
            <person name="Veneault-Fourrey C."/>
            <person name="LaButti K."/>
            <person name="Lindquist E.A."/>
            <person name="Lipzen A."/>
            <person name="Lundell T."/>
            <person name="Morin E."/>
            <person name="Murat C."/>
            <person name="Sun H."/>
            <person name="Tunlid A."/>
            <person name="Henrissat B."/>
            <person name="Grigoriev I.V."/>
            <person name="Hibbett D.S."/>
            <person name="Martin F."/>
            <person name="Nordberg H.P."/>
            <person name="Cantor M.N."/>
            <person name="Hua S.X."/>
        </authorList>
    </citation>
    <scope>NUCLEOTIDE SEQUENCE [LARGE SCALE GENOMIC DNA]</scope>
    <source>
        <strain evidence="8 9">MUT 4182</strain>
    </source>
</reference>
<dbReference type="Proteomes" id="UP000054248">
    <property type="component" value="Unassembled WGS sequence"/>
</dbReference>
<proteinExistence type="inferred from homology"/>
<evidence type="ECO:0000259" key="7">
    <source>
        <dbReference type="Pfam" id="PF01602"/>
    </source>
</evidence>
<dbReference type="InterPro" id="IPR026739">
    <property type="entry name" value="AP_beta"/>
</dbReference>